<keyword evidence="3" id="KW-0677">Repeat</keyword>
<dbReference type="GO" id="GO:0016740">
    <property type="term" value="F:transferase activity"/>
    <property type="evidence" value="ECO:0007669"/>
    <property type="project" value="UniProtKB-KW"/>
</dbReference>
<evidence type="ECO:0000256" key="7">
    <source>
        <dbReference type="SAM" id="MobiDB-lite"/>
    </source>
</evidence>
<evidence type="ECO:0000256" key="6">
    <source>
        <dbReference type="ARBA" id="ARBA00022833"/>
    </source>
</evidence>
<dbReference type="PROSITE" id="PS51873">
    <property type="entry name" value="TRIAD"/>
    <property type="match status" value="1"/>
</dbReference>
<evidence type="ECO:0000256" key="2">
    <source>
        <dbReference type="ARBA" id="ARBA00022723"/>
    </source>
</evidence>
<reference evidence="9" key="3">
    <citation type="submission" date="2025-09" db="UniProtKB">
        <authorList>
            <consortium name="Ensembl"/>
        </authorList>
    </citation>
    <scope>IDENTIFICATION</scope>
</reference>
<dbReference type="Ensembl" id="ENSSFAT00005003944.1">
    <property type="protein sequence ID" value="ENSSFAP00005003683.1"/>
    <property type="gene ID" value="ENSSFAG00005002487.1"/>
</dbReference>
<protein>
    <submittedName>
        <fullName evidence="9">E3 ubiquitin-protein ligase RNF19A-like</fullName>
    </submittedName>
</protein>
<feature type="domain" description="RING-type" evidence="8">
    <location>
        <begin position="180"/>
        <end position="410"/>
    </location>
</feature>
<dbReference type="Proteomes" id="UP000472267">
    <property type="component" value="Chromosome 3"/>
</dbReference>
<dbReference type="InParanoid" id="A0A672FBP1"/>
<evidence type="ECO:0000256" key="3">
    <source>
        <dbReference type="ARBA" id="ARBA00022737"/>
    </source>
</evidence>
<feature type="compositionally biased region" description="Basic and acidic residues" evidence="7">
    <location>
        <begin position="1"/>
        <end position="39"/>
    </location>
</feature>
<dbReference type="AlphaFoldDB" id="A0A672FBP1"/>
<organism evidence="9 10">
    <name type="scientific">Salarias fasciatus</name>
    <name type="common">Jewelled blenny</name>
    <name type="synonym">Blennius fasciatus</name>
    <dbReference type="NCBI Taxonomy" id="181472"/>
    <lineage>
        <taxon>Eukaryota</taxon>
        <taxon>Metazoa</taxon>
        <taxon>Chordata</taxon>
        <taxon>Craniata</taxon>
        <taxon>Vertebrata</taxon>
        <taxon>Euteleostomi</taxon>
        <taxon>Actinopterygii</taxon>
        <taxon>Neopterygii</taxon>
        <taxon>Teleostei</taxon>
        <taxon>Neoteleostei</taxon>
        <taxon>Acanthomorphata</taxon>
        <taxon>Ovalentaria</taxon>
        <taxon>Blenniimorphae</taxon>
        <taxon>Blenniiformes</taxon>
        <taxon>Blennioidei</taxon>
        <taxon>Blenniidae</taxon>
        <taxon>Salariinae</taxon>
        <taxon>Salarias</taxon>
    </lineage>
</organism>
<feature type="region of interest" description="Disordered" evidence="7">
    <location>
        <begin position="142"/>
        <end position="173"/>
    </location>
</feature>
<sequence>METLHRLQHQDVMRDSPAKDELQANVQRPRELKKILDLRETEEESEKMGSRGSEQQGSKESQEDKTNSSSSRNMENPLRLQHQDVMRDSPAEKELQVKIEKPREEKKILDLRETEEELEKMRVLLLQLEMIQEIERVLRRRGDSEKRGYRESRQEESRKERESTPEEKRYDPNDPTLIIVDEEDQLDFELDNFQSPRALMSCGHAVTPTSLTNWCRRQLDQGQIFFVCGMPDCDVEWSYEEVRQMALLTAEEMDYFENKLFNNTKDLFNVKLCPGCKSTVMRSDFTNLCVKCTVCTKDRRRPFFFCWQCLREWRGPSPRTDRCDNKDCFDKSLETLKNCPDMTFSDVKGVTGCPSIRACPLCGFLLEHNKAWCKFLACARCWEEFCFVCLKNKKICCETSGLYDPCSSGVAPRQTSIPTLKWEDWEDWFY</sequence>
<keyword evidence="2" id="KW-0479">Metal-binding</keyword>
<keyword evidence="10" id="KW-1185">Reference proteome</keyword>
<dbReference type="GO" id="GO:0008270">
    <property type="term" value="F:zinc ion binding"/>
    <property type="evidence" value="ECO:0007669"/>
    <property type="project" value="UniProtKB-KW"/>
</dbReference>
<dbReference type="InterPro" id="IPR044066">
    <property type="entry name" value="TRIAD_supradom"/>
</dbReference>
<keyword evidence="4" id="KW-0863">Zinc-finger</keyword>
<name>A0A672FBP1_SALFA</name>
<feature type="compositionally biased region" description="Basic and acidic residues" evidence="7">
    <location>
        <begin position="81"/>
        <end position="99"/>
    </location>
</feature>
<feature type="region of interest" description="Disordered" evidence="7">
    <location>
        <begin position="1"/>
        <end position="99"/>
    </location>
</feature>
<proteinExistence type="predicted"/>
<keyword evidence="6" id="KW-0862">Zinc</keyword>
<evidence type="ECO:0000259" key="8">
    <source>
        <dbReference type="PROSITE" id="PS51873"/>
    </source>
</evidence>
<evidence type="ECO:0000313" key="9">
    <source>
        <dbReference type="Ensembl" id="ENSSFAP00005003683.1"/>
    </source>
</evidence>
<feature type="compositionally biased region" description="Basic and acidic residues" evidence="7">
    <location>
        <begin position="142"/>
        <end position="172"/>
    </location>
</feature>
<evidence type="ECO:0000256" key="4">
    <source>
        <dbReference type="ARBA" id="ARBA00022771"/>
    </source>
</evidence>
<evidence type="ECO:0000256" key="5">
    <source>
        <dbReference type="ARBA" id="ARBA00022786"/>
    </source>
</evidence>
<keyword evidence="5" id="KW-0833">Ubl conjugation pathway</keyword>
<gene>
    <name evidence="9" type="primary">LOC115385840</name>
</gene>
<accession>A0A672FBP1</accession>
<reference evidence="9" key="2">
    <citation type="submission" date="2025-08" db="UniProtKB">
        <authorList>
            <consortium name="Ensembl"/>
        </authorList>
    </citation>
    <scope>IDENTIFICATION</scope>
</reference>
<evidence type="ECO:0000256" key="1">
    <source>
        <dbReference type="ARBA" id="ARBA00022679"/>
    </source>
</evidence>
<keyword evidence="1" id="KW-0808">Transferase</keyword>
<evidence type="ECO:0000313" key="10">
    <source>
        <dbReference type="Proteomes" id="UP000472267"/>
    </source>
</evidence>
<reference evidence="9" key="1">
    <citation type="submission" date="2019-06" db="EMBL/GenBank/DDBJ databases">
        <authorList>
            <consortium name="Wellcome Sanger Institute Data Sharing"/>
        </authorList>
    </citation>
    <scope>NUCLEOTIDE SEQUENCE [LARGE SCALE GENOMIC DNA]</scope>
</reference>